<feature type="transmembrane region" description="Helical" evidence="2">
    <location>
        <begin position="651"/>
        <end position="674"/>
    </location>
</feature>
<name>A0A1G4B8E5_9PEZI</name>
<protein>
    <recommendedName>
        <fullName evidence="5">Mid2 domain-containing protein</fullName>
    </recommendedName>
</protein>
<reference evidence="3 4" key="1">
    <citation type="submission" date="2016-09" db="EMBL/GenBank/DDBJ databases">
        <authorList>
            <person name="Capua I."/>
            <person name="De Benedictis P."/>
            <person name="Joannis T."/>
            <person name="Lombin L.H."/>
            <person name="Cattoli G."/>
        </authorList>
    </citation>
    <scope>NUCLEOTIDE SEQUENCE [LARGE SCALE GENOMIC DNA]</scope>
    <source>
        <strain evidence="3 4">IMI 309357</strain>
    </source>
</reference>
<dbReference type="EMBL" id="MJBS01000054">
    <property type="protein sequence ID" value="OHE97718.1"/>
    <property type="molecule type" value="Genomic_DNA"/>
</dbReference>
<keyword evidence="4" id="KW-1185">Reference proteome</keyword>
<evidence type="ECO:0000256" key="2">
    <source>
        <dbReference type="SAM" id="Phobius"/>
    </source>
</evidence>
<feature type="region of interest" description="Disordered" evidence="1">
    <location>
        <begin position="616"/>
        <end position="639"/>
    </location>
</feature>
<keyword evidence="2" id="KW-1133">Transmembrane helix</keyword>
<keyword evidence="2" id="KW-0472">Membrane</keyword>
<evidence type="ECO:0008006" key="5">
    <source>
        <dbReference type="Google" id="ProtNLM"/>
    </source>
</evidence>
<feature type="compositionally biased region" description="Low complexity" evidence="1">
    <location>
        <begin position="623"/>
        <end position="636"/>
    </location>
</feature>
<dbReference type="GeneID" id="34560071"/>
<dbReference type="STRING" id="1209926.A0A1G4B8E5"/>
<sequence>MSLIMQSSQHQPPASGRDITQVGACCADRPTAWLKPTTFTDWESGSRTSIREIIAFANQNHQTPRCQNAHIAHRPRDFTARFDSSDSAPSQPLLSNLTMFPQIKSFFFWSLTLSLTVAAGQRETPVDLVVRNSPGRTASDTLLAIRHYLSKARLYGRETKFSNSTSLNTAFDNSVLFKFEPEVEAGSGNVKANTGIEIVCTKCYIKGRASAHLTIDGTLNATKIVTEIGNEFAETFDNITTYAKNYISGVVDNLSDGLDADDFDLPPLNITFDLDVPSFPEASLGFGFEGLEVYMQLDTTLPAGSSYTLNLYTSTTPLGSKIGDDLLLGVVFSIDLILSVESEVQMSSGFHLRMDDEVGFDIALFSKNVSSVHFKGGQFEFLPVVIESAGVELKATLRAGFSAGIEISSPVDSKDFELFDYIIKIPDILAEIPTATAGIQVGVFANIAELSTNVTALSTPDEDGCVFRAVNAYQFALGAEAGASVQIGDRIWGAVPNTQIPLFYTTLEDACASTRVASTTVASGVPASVTSKAKRDEELTTTTLSEKVTYTGIECLTVGLVNCPPQLQTLRKFVATETFVTAVASGVEATFPTATRAVVQNVVGFGSNAQSLISTSGVPKEYTPSPSASATSTSSADGPDWEVSGVVDKRVIIGVSVGVVVVVLAGIIGACMFWQRKRKYTPVSRTNGGMSYIQECRPSEVYDPIQDQKRPDVNVYAT</sequence>
<dbReference type="RefSeq" id="XP_022474871.1">
    <property type="nucleotide sequence ID" value="XM_022618561.1"/>
</dbReference>
<keyword evidence="2" id="KW-0812">Transmembrane</keyword>
<dbReference type="AlphaFoldDB" id="A0A1G4B8E5"/>
<gene>
    <name evidence="3" type="ORF">CORC01_06923</name>
</gene>
<evidence type="ECO:0000313" key="4">
    <source>
        <dbReference type="Proteomes" id="UP000176998"/>
    </source>
</evidence>
<evidence type="ECO:0000313" key="3">
    <source>
        <dbReference type="EMBL" id="OHE97718.1"/>
    </source>
</evidence>
<comment type="caution">
    <text evidence="3">The sequence shown here is derived from an EMBL/GenBank/DDBJ whole genome shotgun (WGS) entry which is preliminary data.</text>
</comment>
<evidence type="ECO:0000256" key="1">
    <source>
        <dbReference type="SAM" id="MobiDB-lite"/>
    </source>
</evidence>
<organism evidence="3 4">
    <name type="scientific">Colletotrichum orchidophilum</name>
    <dbReference type="NCBI Taxonomy" id="1209926"/>
    <lineage>
        <taxon>Eukaryota</taxon>
        <taxon>Fungi</taxon>
        <taxon>Dikarya</taxon>
        <taxon>Ascomycota</taxon>
        <taxon>Pezizomycotina</taxon>
        <taxon>Sordariomycetes</taxon>
        <taxon>Hypocreomycetidae</taxon>
        <taxon>Glomerellales</taxon>
        <taxon>Glomerellaceae</taxon>
        <taxon>Colletotrichum</taxon>
    </lineage>
</organism>
<proteinExistence type="predicted"/>
<dbReference type="Proteomes" id="UP000176998">
    <property type="component" value="Unassembled WGS sequence"/>
</dbReference>
<accession>A0A1G4B8E5</accession>
<dbReference type="OrthoDB" id="4733706at2759"/>